<protein>
    <submittedName>
        <fullName evidence="2">Uncharacterized protein</fullName>
    </submittedName>
</protein>
<dbReference type="Proteomes" id="UP000297948">
    <property type="component" value="Unassembled WGS sequence"/>
</dbReference>
<evidence type="ECO:0000313" key="2">
    <source>
        <dbReference type="EMBL" id="TGB16163.1"/>
    </source>
</evidence>
<accession>A0A4Z0HB51</accession>
<organism evidence="2 3">
    <name type="scientific">Streptomyces palmae</name>
    <dbReference type="NCBI Taxonomy" id="1701085"/>
    <lineage>
        <taxon>Bacteria</taxon>
        <taxon>Bacillati</taxon>
        <taxon>Actinomycetota</taxon>
        <taxon>Actinomycetes</taxon>
        <taxon>Kitasatosporales</taxon>
        <taxon>Streptomycetaceae</taxon>
        <taxon>Streptomyces</taxon>
    </lineage>
</organism>
<feature type="region of interest" description="Disordered" evidence="1">
    <location>
        <begin position="194"/>
        <end position="218"/>
    </location>
</feature>
<proteinExistence type="predicted"/>
<evidence type="ECO:0000256" key="1">
    <source>
        <dbReference type="SAM" id="MobiDB-lite"/>
    </source>
</evidence>
<dbReference type="EMBL" id="SRID01000031">
    <property type="protein sequence ID" value="TGB16163.1"/>
    <property type="molecule type" value="Genomic_DNA"/>
</dbReference>
<keyword evidence="3" id="KW-1185">Reference proteome</keyword>
<name>A0A4Z0HB51_9ACTN</name>
<dbReference type="AlphaFoldDB" id="A0A4Z0HB51"/>
<dbReference type="OrthoDB" id="4188441at2"/>
<comment type="caution">
    <text evidence="2">The sequence shown here is derived from an EMBL/GenBank/DDBJ whole genome shotgun (WGS) entry which is preliminary data.</text>
</comment>
<dbReference type="RefSeq" id="WP_135337850.1">
    <property type="nucleotide sequence ID" value="NZ_JBHLTX010000026.1"/>
</dbReference>
<reference evidence="2 3" key="1">
    <citation type="submission" date="2019-03" db="EMBL/GenBank/DDBJ databases">
        <authorList>
            <person name="Gonzalez-Pimentel J.L."/>
        </authorList>
    </citation>
    <scope>NUCLEOTIDE SEQUENCE [LARGE SCALE GENOMIC DNA]</scope>
    <source>
        <strain evidence="2 3">JCM 31289</strain>
    </source>
</reference>
<sequence length="405" mass="42746">MVVAGALWGQEDTADHLADNRSQLARSCKGSLPYQDLRAVVPGDREGRLYEYGTMLTPGQQSRSLLHCSVDWGEGRRIMVRAVALVSDVPQRVRAEELLDVGAQGTYAAPGITGQYQPRSGAWLVTECVNGLSGRARSSTDLYVSATVDRGAGHRKGPSDALAAFRTAVEVANAVSLGQQCGGTPLHRPERVVPVAKSSDGPKPAGGRRTPCDWLGPRTVPGLRGSWASAGDQQGSPLVNGCRGTLTAPTGGPRAPRPWQVTEADAVSWSGTLARTAYHAYQDGGLVPGWGRDPDEARGGAGGGAGVPAQGQAGETRIPSYADDPRLALWARSVCDRGPTYHRVSVAPRVEFAGGDEAVLAAPERQRLSTTARALLDAYLSAPGGWPRAQHCHDTTVLGEAEEWH</sequence>
<evidence type="ECO:0000313" key="3">
    <source>
        <dbReference type="Proteomes" id="UP000297948"/>
    </source>
</evidence>
<gene>
    <name evidence="2" type="ORF">E4099_05770</name>
</gene>